<evidence type="ECO:0000256" key="4">
    <source>
        <dbReference type="ARBA" id="ARBA00022554"/>
    </source>
</evidence>
<evidence type="ECO:0000259" key="12">
    <source>
        <dbReference type="PROSITE" id="PS50850"/>
    </source>
</evidence>
<feature type="transmembrane region" description="Helical" evidence="10">
    <location>
        <begin position="385"/>
        <end position="406"/>
    </location>
</feature>
<proteinExistence type="inferred from homology"/>
<dbReference type="PANTHER" id="PTHR23519">
    <property type="entry name" value="AUTOPHAGY-RELATED PROTEIN 22"/>
    <property type="match status" value="1"/>
</dbReference>
<feature type="transmembrane region" description="Helical" evidence="10">
    <location>
        <begin position="350"/>
        <end position="373"/>
    </location>
</feature>
<dbReference type="EMBL" id="JH795858">
    <property type="protein sequence ID" value="EJU03963.1"/>
    <property type="molecule type" value="Genomic_DNA"/>
</dbReference>
<dbReference type="InterPro" id="IPR044738">
    <property type="entry name" value="Atg22"/>
</dbReference>
<feature type="compositionally biased region" description="Basic and acidic residues" evidence="11">
    <location>
        <begin position="538"/>
        <end position="548"/>
    </location>
</feature>
<evidence type="ECO:0000256" key="7">
    <source>
        <dbReference type="ARBA" id="ARBA00022989"/>
    </source>
</evidence>
<protein>
    <recommendedName>
        <fullName evidence="10">Autophagy-related protein</fullName>
    </recommendedName>
</protein>
<reference evidence="13 14" key="1">
    <citation type="journal article" date="2012" name="Science">
        <title>The Paleozoic origin of enzymatic lignin decomposition reconstructed from 31 fungal genomes.</title>
        <authorList>
            <person name="Floudas D."/>
            <person name="Binder M."/>
            <person name="Riley R."/>
            <person name="Barry K."/>
            <person name="Blanchette R.A."/>
            <person name="Henrissat B."/>
            <person name="Martinez A.T."/>
            <person name="Otillar R."/>
            <person name="Spatafora J.W."/>
            <person name="Yadav J.S."/>
            <person name="Aerts A."/>
            <person name="Benoit I."/>
            <person name="Boyd A."/>
            <person name="Carlson A."/>
            <person name="Copeland A."/>
            <person name="Coutinho P.M."/>
            <person name="de Vries R.P."/>
            <person name="Ferreira P."/>
            <person name="Findley K."/>
            <person name="Foster B."/>
            <person name="Gaskell J."/>
            <person name="Glotzer D."/>
            <person name="Gorecki P."/>
            <person name="Heitman J."/>
            <person name="Hesse C."/>
            <person name="Hori C."/>
            <person name="Igarashi K."/>
            <person name="Jurgens J.A."/>
            <person name="Kallen N."/>
            <person name="Kersten P."/>
            <person name="Kohler A."/>
            <person name="Kuees U."/>
            <person name="Kumar T.K.A."/>
            <person name="Kuo A."/>
            <person name="LaButti K."/>
            <person name="Larrondo L.F."/>
            <person name="Lindquist E."/>
            <person name="Ling A."/>
            <person name="Lombard V."/>
            <person name="Lucas S."/>
            <person name="Lundell T."/>
            <person name="Martin R."/>
            <person name="McLaughlin D.J."/>
            <person name="Morgenstern I."/>
            <person name="Morin E."/>
            <person name="Murat C."/>
            <person name="Nagy L.G."/>
            <person name="Nolan M."/>
            <person name="Ohm R.A."/>
            <person name="Patyshakuliyeva A."/>
            <person name="Rokas A."/>
            <person name="Ruiz-Duenas F.J."/>
            <person name="Sabat G."/>
            <person name="Salamov A."/>
            <person name="Samejima M."/>
            <person name="Schmutz J."/>
            <person name="Slot J.C."/>
            <person name="St John F."/>
            <person name="Stenlid J."/>
            <person name="Sun H."/>
            <person name="Sun S."/>
            <person name="Syed K."/>
            <person name="Tsang A."/>
            <person name="Wiebenga A."/>
            <person name="Young D."/>
            <person name="Pisabarro A."/>
            <person name="Eastwood D.C."/>
            <person name="Martin F."/>
            <person name="Cullen D."/>
            <person name="Grigoriev I.V."/>
            <person name="Hibbett D.S."/>
        </authorList>
    </citation>
    <scope>NUCLEOTIDE SEQUENCE [LARGE SCALE GENOMIC DNA]</scope>
    <source>
        <strain evidence="13 14">DJM-731 SS1</strain>
    </source>
</reference>
<dbReference type="InterPro" id="IPR024671">
    <property type="entry name" value="Atg22-like"/>
</dbReference>
<evidence type="ECO:0000256" key="3">
    <source>
        <dbReference type="ARBA" id="ARBA00022448"/>
    </source>
</evidence>
<keyword evidence="6 10" id="KW-0029">Amino-acid transport</keyword>
<name>M5GF94_DACPD</name>
<comment type="function">
    <text evidence="10">Vacuolar effluxer which mediate the efflux of amino acids resulting from autophagic degradation. The release of autophagic amino acids allows the maintenance of protein synthesis and viability during nitrogen starvation.</text>
</comment>
<dbReference type="Gene3D" id="1.20.1250.20">
    <property type="entry name" value="MFS general substrate transporter like domains"/>
    <property type="match status" value="2"/>
</dbReference>
<organism evidence="13 14">
    <name type="scientific">Dacryopinax primogenitus (strain DJM 731)</name>
    <name type="common">Brown rot fungus</name>
    <dbReference type="NCBI Taxonomy" id="1858805"/>
    <lineage>
        <taxon>Eukaryota</taxon>
        <taxon>Fungi</taxon>
        <taxon>Dikarya</taxon>
        <taxon>Basidiomycota</taxon>
        <taxon>Agaricomycotina</taxon>
        <taxon>Dacrymycetes</taxon>
        <taxon>Dacrymycetales</taxon>
        <taxon>Dacrymycetaceae</taxon>
        <taxon>Dacryopinax</taxon>
    </lineage>
</organism>
<evidence type="ECO:0000313" key="13">
    <source>
        <dbReference type="EMBL" id="EJU03963.1"/>
    </source>
</evidence>
<evidence type="ECO:0000256" key="6">
    <source>
        <dbReference type="ARBA" id="ARBA00022970"/>
    </source>
</evidence>
<dbReference type="GO" id="GO:0006914">
    <property type="term" value="P:autophagy"/>
    <property type="evidence" value="ECO:0007669"/>
    <property type="project" value="UniProtKB-KW"/>
</dbReference>
<evidence type="ECO:0000256" key="1">
    <source>
        <dbReference type="ARBA" id="ARBA00004128"/>
    </source>
</evidence>
<dbReference type="STRING" id="1858805.M5GF94"/>
<feature type="transmembrane region" description="Helical" evidence="10">
    <location>
        <begin position="137"/>
        <end position="156"/>
    </location>
</feature>
<evidence type="ECO:0000256" key="9">
    <source>
        <dbReference type="ARBA" id="ARBA00023136"/>
    </source>
</evidence>
<feature type="transmembrane region" description="Helical" evidence="10">
    <location>
        <begin position="162"/>
        <end position="184"/>
    </location>
</feature>
<feature type="transmembrane region" description="Helical" evidence="10">
    <location>
        <begin position="38"/>
        <end position="61"/>
    </location>
</feature>
<gene>
    <name evidence="13" type="ORF">DACRYDRAFT_105036</name>
</gene>
<feature type="transmembrane region" description="Helical" evidence="10">
    <location>
        <begin position="483"/>
        <end position="502"/>
    </location>
</feature>
<keyword evidence="8 10" id="KW-0072">Autophagy</keyword>
<evidence type="ECO:0000256" key="11">
    <source>
        <dbReference type="SAM" id="MobiDB-lite"/>
    </source>
</evidence>
<dbReference type="GeneID" id="63683083"/>
<dbReference type="GO" id="GO:0022857">
    <property type="term" value="F:transmembrane transporter activity"/>
    <property type="evidence" value="ECO:0007669"/>
    <property type="project" value="InterPro"/>
</dbReference>
<evidence type="ECO:0000256" key="8">
    <source>
        <dbReference type="ARBA" id="ARBA00023006"/>
    </source>
</evidence>
<feature type="transmembrane region" description="Helical" evidence="10">
    <location>
        <begin position="252"/>
        <end position="272"/>
    </location>
</feature>
<dbReference type="InterPro" id="IPR050495">
    <property type="entry name" value="ATG22/LtaA_families"/>
</dbReference>
<feature type="compositionally biased region" description="Acidic residues" evidence="11">
    <location>
        <begin position="549"/>
        <end position="560"/>
    </location>
</feature>
<dbReference type="PANTHER" id="PTHR23519:SF1">
    <property type="entry name" value="AUTOPHAGY-RELATED PROTEIN 22"/>
    <property type="match status" value="1"/>
</dbReference>
<sequence length="560" mass="60953">MVSTDDSLSLLPSSPTPLLPIPDHNHTQSQYISRLRGWLTYAFASEAFAVCSLGLFLPVLLEQFARENGVLLPERSLPCVPGTGEVQAEGGRCVVRIGWAWVDTASFSLYVYSTSVAIQALTVISLGGIADHGKRKPLLLSFALLGSCSTTLFLFLPSHSPLWPICALLAITANVAFGASIVALNAYLPGLARDAPEVRAGRLAVDEAFRHLREDDTDLDDSAFNPEAAQAALKDWHTLISRTTARISARGIALGYFAGILALLLLLIPVTLLKGSTFSLRLCVGLSGIWWGVFTLPAAAWLPSDSTTTNTNITPNKPQPRSTIREIASAWAELGRMLLPSHILQLKHTFLFLAAWFLLSDTFTTISSTAILFSKTSLHLPPTSLMLIAILAPCSGVIGALTCTALQQRYAWSNKRVLLTLVLLLTVVPAYGCLGFFLPSLGLKHSWEMYILALYYGFINGSFQSYARALFSELIPRGEEARFFGLYSITDKSSSFLGPLVVGVIADKGEIRNAFWFLLGMVLVAWPVLAGVDPERGREEAAGYRRLDGEEEEEGDVEEE</sequence>
<dbReference type="AlphaFoldDB" id="M5GF94"/>
<dbReference type="GO" id="GO:0005774">
    <property type="term" value="C:vacuolar membrane"/>
    <property type="evidence" value="ECO:0007669"/>
    <property type="project" value="UniProtKB-SubCell"/>
</dbReference>
<feature type="region of interest" description="Disordered" evidence="11">
    <location>
        <begin position="538"/>
        <end position="560"/>
    </location>
</feature>
<keyword evidence="9 10" id="KW-0472">Membrane</keyword>
<feature type="transmembrane region" description="Helical" evidence="10">
    <location>
        <begin position="278"/>
        <end position="302"/>
    </location>
</feature>
<dbReference type="OMA" id="QQQWEMY"/>
<comment type="similarity">
    <text evidence="2 10">Belongs to the ATG22 family.</text>
</comment>
<feature type="domain" description="Major facilitator superfamily (MFS) profile" evidence="12">
    <location>
        <begin position="348"/>
        <end position="560"/>
    </location>
</feature>
<evidence type="ECO:0000256" key="2">
    <source>
        <dbReference type="ARBA" id="ARBA00006978"/>
    </source>
</evidence>
<dbReference type="InterPro" id="IPR020846">
    <property type="entry name" value="MFS_dom"/>
</dbReference>
<dbReference type="InterPro" id="IPR036259">
    <property type="entry name" value="MFS_trans_sf"/>
</dbReference>
<keyword evidence="4 10" id="KW-0926">Vacuole</keyword>
<evidence type="ECO:0000256" key="10">
    <source>
        <dbReference type="RuleBase" id="RU363073"/>
    </source>
</evidence>
<evidence type="ECO:0000256" key="5">
    <source>
        <dbReference type="ARBA" id="ARBA00022692"/>
    </source>
</evidence>
<feature type="transmembrane region" description="Helical" evidence="10">
    <location>
        <begin position="109"/>
        <end position="130"/>
    </location>
</feature>
<dbReference type="CDD" id="cd17483">
    <property type="entry name" value="MFS_Atg22_like"/>
    <property type="match status" value="1"/>
</dbReference>
<keyword evidence="14" id="KW-1185">Reference proteome</keyword>
<evidence type="ECO:0000313" key="14">
    <source>
        <dbReference type="Proteomes" id="UP000030653"/>
    </source>
</evidence>
<keyword evidence="3 10" id="KW-0813">Transport</keyword>
<feature type="transmembrane region" description="Helical" evidence="10">
    <location>
        <begin position="418"/>
        <end position="438"/>
    </location>
</feature>
<dbReference type="Pfam" id="PF11700">
    <property type="entry name" value="ATG22"/>
    <property type="match status" value="1"/>
</dbReference>
<keyword evidence="7 10" id="KW-1133">Transmembrane helix</keyword>
<dbReference type="OrthoDB" id="192733at2759"/>
<feature type="transmembrane region" description="Helical" evidence="10">
    <location>
        <begin position="450"/>
        <end position="471"/>
    </location>
</feature>
<dbReference type="HOGENOM" id="CLU_017518_1_0_1"/>
<dbReference type="SUPFAM" id="SSF103473">
    <property type="entry name" value="MFS general substrate transporter"/>
    <property type="match status" value="2"/>
</dbReference>
<accession>M5GF94</accession>
<keyword evidence="5 10" id="KW-0812">Transmembrane</keyword>
<dbReference type="RefSeq" id="XP_040630857.1">
    <property type="nucleotide sequence ID" value="XM_040768021.1"/>
</dbReference>
<dbReference type="GO" id="GO:0032974">
    <property type="term" value="P:amino acid transmembrane export from vacuole"/>
    <property type="evidence" value="ECO:0007669"/>
    <property type="project" value="InterPro"/>
</dbReference>
<feature type="transmembrane region" description="Helical" evidence="10">
    <location>
        <begin position="514"/>
        <end position="532"/>
    </location>
</feature>
<dbReference type="Proteomes" id="UP000030653">
    <property type="component" value="Unassembled WGS sequence"/>
</dbReference>
<comment type="subcellular location">
    <subcellularLocation>
        <location evidence="1 10">Vacuole membrane</location>
        <topology evidence="1 10">Multi-pass membrane protein</topology>
    </subcellularLocation>
</comment>
<dbReference type="PROSITE" id="PS50850">
    <property type="entry name" value="MFS"/>
    <property type="match status" value="1"/>
</dbReference>